<name>A0A9N8H3K7_9STRA</name>
<reference evidence="2" key="1">
    <citation type="submission" date="2020-06" db="EMBL/GenBank/DDBJ databases">
        <authorList>
            <consortium name="Plant Systems Biology data submission"/>
        </authorList>
    </citation>
    <scope>NUCLEOTIDE SEQUENCE</scope>
    <source>
        <strain evidence="2">D6</strain>
    </source>
</reference>
<dbReference type="AlphaFoldDB" id="A0A9N8H3K7"/>
<comment type="caution">
    <text evidence="2">The sequence shown here is derived from an EMBL/GenBank/DDBJ whole genome shotgun (WGS) entry which is preliminary data.</text>
</comment>
<evidence type="ECO:0000256" key="1">
    <source>
        <dbReference type="SAM" id="MobiDB-lite"/>
    </source>
</evidence>
<accession>A0A9N8H3K7</accession>
<dbReference type="Proteomes" id="UP001153069">
    <property type="component" value="Unassembled WGS sequence"/>
</dbReference>
<organism evidence="2 3">
    <name type="scientific">Seminavis robusta</name>
    <dbReference type="NCBI Taxonomy" id="568900"/>
    <lineage>
        <taxon>Eukaryota</taxon>
        <taxon>Sar</taxon>
        <taxon>Stramenopiles</taxon>
        <taxon>Ochrophyta</taxon>
        <taxon>Bacillariophyta</taxon>
        <taxon>Bacillariophyceae</taxon>
        <taxon>Bacillariophycidae</taxon>
        <taxon>Naviculales</taxon>
        <taxon>Naviculaceae</taxon>
        <taxon>Seminavis</taxon>
    </lineage>
</organism>
<proteinExistence type="predicted"/>
<evidence type="ECO:0000313" key="2">
    <source>
        <dbReference type="EMBL" id="CAB9500693.1"/>
    </source>
</evidence>
<evidence type="ECO:0000313" key="3">
    <source>
        <dbReference type="Proteomes" id="UP001153069"/>
    </source>
</evidence>
<sequence>MTQPNNSKMMAGHGRPEATSEAHELTLRSAMAPSVQGSNAAAELREYQPQTTGISLGDLAVHGIFNCGALPPPPPEDDRRMLNLEQLQGTIQFVLDMVAEDDF</sequence>
<protein>
    <submittedName>
        <fullName evidence="2">Uncharacterized protein</fullName>
    </submittedName>
</protein>
<feature type="region of interest" description="Disordered" evidence="1">
    <location>
        <begin position="1"/>
        <end position="23"/>
    </location>
</feature>
<feature type="compositionally biased region" description="Basic and acidic residues" evidence="1">
    <location>
        <begin position="14"/>
        <end position="23"/>
    </location>
</feature>
<gene>
    <name evidence="2" type="ORF">SEMRO_89_G047130.1</name>
</gene>
<keyword evidence="3" id="KW-1185">Reference proteome</keyword>
<dbReference type="EMBL" id="CAICTM010000088">
    <property type="protein sequence ID" value="CAB9500693.1"/>
    <property type="molecule type" value="Genomic_DNA"/>
</dbReference>